<evidence type="ECO:0000313" key="2">
    <source>
        <dbReference type="Proteomes" id="UP000037035"/>
    </source>
</evidence>
<protein>
    <submittedName>
        <fullName evidence="1">Uncharacterized protein</fullName>
    </submittedName>
</protein>
<dbReference type="EMBL" id="LAVV01013782">
    <property type="protein sequence ID" value="KNZ45322.1"/>
    <property type="molecule type" value="Genomic_DNA"/>
</dbReference>
<dbReference type="OrthoDB" id="2506139at2759"/>
<dbReference type="AlphaFoldDB" id="A0A0L6UAN6"/>
<sequence>MMKGGGEGRKNLSTSSILHHWSRPSGGPPWWEARCLKLALVAVEPPLPAGDKVEILEKPTPPGFHHHHHHRHDIDFGSRDCPQARQICKTIQDYHLTPKKFLLRFLQSPHPAVADRLRLWSVIELDSTMELIKAIVNQLKKKHDGNAAWETLVLDEAARMVGLQAPPWGNLPQDCYQSSKSVTPNFFGEDAKVQYHDCLVSSMPFLHGFLLSILAPW</sequence>
<comment type="caution">
    <text evidence="1">The sequence shown here is derived from an EMBL/GenBank/DDBJ whole genome shotgun (WGS) entry which is preliminary data.</text>
</comment>
<proteinExistence type="predicted"/>
<dbReference type="Proteomes" id="UP000037035">
    <property type="component" value="Unassembled WGS sequence"/>
</dbReference>
<accession>A0A0L6UAN6</accession>
<dbReference type="STRING" id="27349.A0A0L6UAN6"/>
<keyword evidence="2" id="KW-1185">Reference proteome</keyword>
<name>A0A0L6UAN6_9BASI</name>
<gene>
    <name evidence="1" type="ORF">VP01_825g3</name>
</gene>
<evidence type="ECO:0000313" key="1">
    <source>
        <dbReference type="EMBL" id="KNZ45322.1"/>
    </source>
</evidence>
<reference evidence="1 2" key="1">
    <citation type="submission" date="2015-08" db="EMBL/GenBank/DDBJ databases">
        <title>Next Generation Sequencing and Analysis of the Genome of Puccinia sorghi L Schw, the Causal Agent of Maize Common Rust.</title>
        <authorList>
            <person name="Rochi L."/>
            <person name="Burguener G."/>
            <person name="Darino M."/>
            <person name="Turjanski A."/>
            <person name="Kreff E."/>
            <person name="Dieguez M.J."/>
            <person name="Sacco F."/>
        </authorList>
    </citation>
    <scope>NUCLEOTIDE SEQUENCE [LARGE SCALE GENOMIC DNA]</scope>
    <source>
        <strain evidence="1 2">RO10H11247</strain>
    </source>
</reference>
<organism evidence="1 2">
    <name type="scientific">Puccinia sorghi</name>
    <dbReference type="NCBI Taxonomy" id="27349"/>
    <lineage>
        <taxon>Eukaryota</taxon>
        <taxon>Fungi</taxon>
        <taxon>Dikarya</taxon>
        <taxon>Basidiomycota</taxon>
        <taxon>Pucciniomycotina</taxon>
        <taxon>Pucciniomycetes</taxon>
        <taxon>Pucciniales</taxon>
        <taxon>Pucciniaceae</taxon>
        <taxon>Puccinia</taxon>
    </lineage>
</organism>
<dbReference type="VEuPathDB" id="FungiDB:VP01_825g3"/>